<name>A0AA38GN11_TAXCH</name>
<proteinExistence type="predicted"/>
<evidence type="ECO:0000313" key="2">
    <source>
        <dbReference type="EMBL" id="KAH9324895.1"/>
    </source>
</evidence>
<dbReference type="Proteomes" id="UP000824469">
    <property type="component" value="Unassembled WGS sequence"/>
</dbReference>
<feature type="region of interest" description="Disordered" evidence="1">
    <location>
        <begin position="1"/>
        <end position="22"/>
    </location>
</feature>
<feature type="compositionally biased region" description="Low complexity" evidence="1">
    <location>
        <begin position="87"/>
        <end position="108"/>
    </location>
</feature>
<feature type="non-terminal residue" evidence="2">
    <location>
        <position position="108"/>
    </location>
</feature>
<sequence length="108" mass="12444">MQNERCAVSNEGSREHSIRANPFRAKRHVSRYLPRGEIESVHANNMFARTAFGRKVFARTPLFTYWRRCRENHFPPPRLLRAKSVQPTKEPTTPAESPPATKASNDEP</sequence>
<protein>
    <submittedName>
        <fullName evidence="2">Uncharacterized protein</fullName>
    </submittedName>
</protein>
<accession>A0AA38GN11</accession>
<gene>
    <name evidence="2" type="ORF">KI387_005073</name>
</gene>
<dbReference type="AlphaFoldDB" id="A0AA38GN11"/>
<evidence type="ECO:0000313" key="3">
    <source>
        <dbReference type="Proteomes" id="UP000824469"/>
    </source>
</evidence>
<organism evidence="2 3">
    <name type="scientific">Taxus chinensis</name>
    <name type="common">Chinese yew</name>
    <name type="synonym">Taxus wallichiana var. chinensis</name>
    <dbReference type="NCBI Taxonomy" id="29808"/>
    <lineage>
        <taxon>Eukaryota</taxon>
        <taxon>Viridiplantae</taxon>
        <taxon>Streptophyta</taxon>
        <taxon>Embryophyta</taxon>
        <taxon>Tracheophyta</taxon>
        <taxon>Spermatophyta</taxon>
        <taxon>Pinopsida</taxon>
        <taxon>Pinidae</taxon>
        <taxon>Conifers II</taxon>
        <taxon>Cupressales</taxon>
        <taxon>Taxaceae</taxon>
        <taxon>Taxus</taxon>
    </lineage>
</organism>
<feature type="region of interest" description="Disordered" evidence="1">
    <location>
        <begin position="74"/>
        <end position="108"/>
    </location>
</feature>
<evidence type="ECO:0000256" key="1">
    <source>
        <dbReference type="SAM" id="MobiDB-lite"/>
    </source>
</evidence>
<comment type="caution">
    <text evidence="2">The sequence shown here is derived from an EMBL/GenBank/DDBJ whole genome shotgun (WGS) entry which is preliminary data.</text>
</comment>
<reference evidence="2 3" key="1">
    <citation type="journal article" date="2021" name="Nat. Plants">
        <title>The Taxus genome provides insights into paclitaxel biosynthesis.</title>
        <authorList>
            <person name="Xiong X."/>
            <person name="Gou J."/>
            <person name="Liao Q."/>
            <person name="Li Y."/>
            <person name="Zhou Q."/>
            <person name="Bi G."/>
            <person name="Li C."/>
            <person name="Du R."/>
            <person name="Wang X."/>
            <person name="Sun T."/>
            <person name="Guo L."/>
            <person name="Liang H."/>
            <person name="Lu P."/>
            <person name="Wu Y."/>
            <person name="Zhang Z."/>
            <person name="Ro D.K."/>
            <person name="Shang Y."/>
            <person name="Huang S."/>
            <person name="Yan J."/>
        </authorList>
    </citation>
    <scope>NUCLEOTIDE SEQUENCE [LARGE SCALE GENOMIC DNA]</scope>
    <source>
        <strain evidence="2">Ta-2019</strain>
    </source>
</reference>
<keyword evidence="3" id="KW-1185">Reference proteome</keyword>
<dbReference type="EMBL" id="JAHRHJ020000002">
    <property type="protein sequence ID" value="KAH9324895.1"/>
    <property type="molecule type" value="Genomic_DNA"/>
</dbReference>